<gene>
    <name evidence="2" type="ORF">C8N25_11331</name>
</gene>
<reference evidence="2 3" key="1">
    <citation type="submission" date="2018-08" db="EMBL/GenBank/DDBJ databases">
        <title>Genomic Encyclopedia of Archaeal and Bacterial Type Strains, Phase II (KMG-II): from individual species to whole genera.</title>
        <authorList>
            <person name="Goeker M."/>
        </authorList>
    </citation>
    <scope>NUCLEOTIDE SEQUENCE [LARGE SCALE GENOMIC DNA]</scope>
    <source>
        <strain evidence="2 3">DSM 15986</strain>
    </source>
</reference>
<protein>
    <submittedName>
        <fullName evidence="2">Uncharacterized protein</fullName>
    </submittedName>
</protein>
<dbReference type="EMBL" id="QUNF01000013">
    <property type="protein sequence ID" value="REG85344.1"/>
    <property type="molecule type" value="Genomic_DNA"/>
</dbReference>
<keyword evidence="1" id="KW-0732">Signal</keyword>
<dbReference type="OrthoDB" id="828230at2"/>
<feature type="signal peptide" evidence="1">
    <location>
        <begin position="1"/>
        <end position="21"/>
    </location>
</feature>
<organism evidence="2 3">
    <name type="scientific">Algoriphagus antarcticus</name>
    <dbReference type="NCBI Taxonomy" id="238540"/>
    <lineage>
        <taxon>Bacteria</taxon>
        <taxon>Pseudomonadati</taxon>
        <taxon>Bacteroidota</taxon>
        <taxon>Cytophagia</taxon>
        <taxon>Cytophagales</taxon>
        <taxon>Cyclobacteriaceae</taxon>
        <taxon>Algoriphagus</taxon>
    </lineage>
</organism>
<accession>A0A3E0DQR7</accession>
<evidence type="ECO:0000256" key="1">
    <source>
        <dbReference type="SAM" id="SignalP"/>
    </source>
</evidence>
<dbReference type="RefSeq" id="WP_086543842.1">
    <property type="nucleotide sequence ID" value="NZ_MSSW01000095.1"/>
</dbReference>
<dbReference type="AlphaFoldDB" id="A0A3E0DQR7"/>
<name>A0A3E0DQR7_9BACT</name>
<evidence type="ECO:0000313" key="2">
    <source>
        <dbReference type="EMBL" id="REG85344.1"/>
    </source>
</evidence>
<sequence length="86" mass="9324">MNKKIKTLLFSLAFAFMAVFVTDLVSDTNERGLIMDSIIPQAAAFEEEPPLCDPDYNACGPLMSNSSGSRYCCAGTNSDCCYAAYC</sequence>
<keyword evidence="3" id="KW-1185">Reference proteome</keyword>
<dbReference type="Proteomes" id="UP000256405">
    <property type="component" value="Unassembled WGS sequence"/>
</dbReference>
<proteinExistence type="predicted"/>
<comment type="caution">
    <text evidence="2">The sequence shown here is derived from an EMBL/GenBank/DDBJ whole genome shotgun (WGS) entry which is preliminary data.</text>
</comment>
<evidence type="ECO:0000313" key="3">
    <source>
        <dbReference type="Proteomes" id="UP000256405"/>
    </source>
</evidence>
<feature type="chain" id="PRO_5017730314" evidence="1">
    <location>
        <begin position="22"/>
        <end position="86"/>
    </location>
</feature>